<name>A0A2S0MII6_9BURK</name>
<gene>
    <name evidence="3" type="ORF">C6570_15765</name>
</gene>
<sequence>MKKSILLISAALLMTGLAHAAPDAVNDDDVLPNSPWKERGMPDAGGFNPTLRPTAQGGYVAPAAMTYYPPMTLIEERPAKPYALVAAPTLPCAPGYCPIRAPRADRN</sequence>
<accession>A0A2S0MII6</accession>
<keyword evidence="4" id="KW-1185">Reference proteome</keyword>
<keyword evidence="2" id="KW-0732">Signal</keyword>
<feature type="signal peptide" evidence="2">
    <location>
        <begin position="1"/>
        <end position="20"/>
    </location>
</feature>
<evidence type="ECO:0000256" key="1">
    <source>
        <dbReference type="SAM" id="MobiDB-lite"/>
    </source>
</evidence>
<feature type="chain" id="PRO_5015533603" evidence="2">
    <location>
        <begin position="21"/>
        <end position="107"/>
    </location>
</feature>
<protein>
    <submittedName>
        <fullName evidence="3">Uncharacterized protein</fullName>
    </submittedName>
</protein>
<reference evidence="3 4" key="1">
    <citation type="submission" date="2018-03" db="EMBL/GenBank/DDBJ databases">
        <title>Genome sequencing of Ottowia sp.</title>
        <authorList>
            <person name="Kim S.-J."/>
            <person name="Heo J."/>
            <person name="Kwon S.-W."/>
        </authorList>
    </citation>
    <scope>NUCLEOTIDE SEQUENCE [LARGE SCALE GENOMIC DNA]</scope>
    <source>
        <strain evidence="3 4">KADR8-3</strain>
    </source>
</reference>
<dbReference type="OrthoDB" id="8910240at2"/>
<feature type="region of interest" description="Disordered" evidence="1">
    <location>
        <begin position="29"/>
        <end position="49"/>
    </location>
</feature>
<evidence type="ECO:0000313" key="3">
    <source>
        <dbReference type="EMBL" id="AVO35513.1"/>
    </source>
</evidence>
<evidence type="ECO:0000256" key="2">
    <source>
        <dbReference type="SAM" id="SignalP"/>
    </source>
</evidence>
<dbReference type="EMBL" id="CP027666">
    <property type="protein sequence ID" value="AVO35513.1"/>
    <property type="molecule type" value="Genomic_DNA"/>
</dbReference>
<evidence type="ECO:0000313" key="4">
    <source>
        <dbReference type="Proteomes" id="UP000239709"/>
    </source>
</evidence>
<dbReference type="RefSeq" id="WP_106704059.1">
    <property type="nucleotide sequence ID" value="NZ_CP027666.1"/>
</dbReference>
<dbReference type="KEGG" id="otk:C6570_15765"/>
<proteinExistence type="predicted"/>
<dbReference type="Proteomes" id="UP000239709">
    <property type="component" value="Chromosome"/>
</dbReference>
<organism evidence="3 4">
    <name type="scientific">Ottowia oryzae</name>
    <dbReference type="NCBI Taxonomy" id="2109914"/>
    <lineage>
        <taxon>Bacteria</taxon>
        <taxon>Pseudomonadati</taxon>
        <taxon>Pseudomonadota</taxon>
        <taxon>Betaproteobacteria</taxon>
        <taxon>Burkholderiales</taxon>
        <taxon>Comamonadaceae</taxon>
        <taxon>Ottowia</taxon>
    </lineage>
</organism>
<dbReference type="AlphaFoldDB" id="A0A2S0MII6"/>